<evidence type="ECO:0000256" key="1">
    <source>
        <dbReference type="ARBA" id="ARBA00009437"/>
    </source>
</evidence>
<evidence type="ECO:0000256" key="2">
    <source>
        <dbReference type="ARBA" id="ARBA00023015"/>
    </source>
</evidence>
<dbReference type="InterPro" id="IPR036388">
    <property type="entry name" value="WH-like_DNA-bd_sf"/>
</dbReference>
<feature type="domain" description="HTH lysR-type" evidence="5">
    <location>
        <begin position="1"/>
        <end position="60"/>
    </location>
</feature>
<dbReference type="SUPFAM" id="SSF53850">
    <property type="entry name" value="Periplasmic binding protein-like II"/>
    <property type="match status" value="1"/>
</dbReference>
<keyword evidence="4" id="KW-0804">Transcription</keyword>
<comment type="caution">
    <text evidence="6">The sequence shown here is derived from an EMBL/GenBank/DDBJ whole genome shotgun (WGS) entry which is preliminary data.</text>
</comment>
<dbReference type="SUPFAM" id="SSF46785">
    <property type="entry name" value="Winged helix' DNA-binding domain"/>
    <property type="match status" value="1"/>
</dbReference>
<evidence type="ECO:0000256" key="3">
    <source>
        <dbReference type="ARBA" id="ARBA00023125"/>
    </source>
</evidence>
<evidence type="ECO:0000313" key="7">
    <source>
        <dbReference type="Proteomes" id="UP001560019"/>
    </source>
</evidence>
<sequence length="275" mass="30586">MENYWDDLRILAAVARNGTMSGAARELNSNAATVSRRLDRLTEAFGEPVFYRTSDGWTTNPAILPLIEAAERFQQDLQSVVNARASHTAGASSISVGMPPVIASNFMLPNLRNLLSALPNLSLTIDHRVFGEGLGPYDIVMTFLPIDQGRLIAKRLGELDYALYRPCGTETQSGWIGLTERHDRYPVMQMARAYFDEPPRVRVDQIAHVREAMKGARLNGPLPLVIGDADDDLERLDPDGPPLQAPLWLAYHESRRGDPLLAQVVAWIDRYMFSG</sequence>
<dbReference type="PANTHER" id="PTHR30346">
    <property type="entry name" value="TRANSCRIPTIONAL DUAL REGULATOR HCAR-RELATED"/>
    <property type="match status" value="1"/>
</dbReference>
<reference evidence="6 7" key="1">
    <citation type="submission" date="2024-06" db="EMBL/GenBank/DDBJ databases">
        <title>Genome of Rhodovulum iodosum, a marine photoferrotroph.</title>
        <authorList>
            <person name="Bianchini G."/>
            <person name="Nikeleit V."/>
            <person name="Kappler A."/>
            <person name="Bryce C."/>
            <person name="Sanchez-Baracaldo P."/>
        </authorList>
    </citation>
    <scope>NUCLEOTIDE SEQUENCE [LARGE SCALE GENOMIC DNA]</scope>
    <source>
        <strain evidence="6 7">UT/N1</strain>
    </source>
</reference>
<dbReference type="GO" id="GO:0003677">
    <property type="term" value="F:DNA binding"/>
    <property type="evidence" value="ECO:0007669"/>
    <property type="project" value="UniProtKB-KW"/>
</dbReference>
<gene>
    <name evidence="6" type="ORF">Ga0609869_002273</name>
</gene>
<protein>
    <submittedName>
        <fullName evidence="6">DNA-binding transcriptional LysR family regulator</fullName>
    </submittedName>
</protein>
<dbReference type="Pfam" id="PF00126">
    <property type="entry name" value="HTH_1"/>
    <property type="match status" value="1"/>
</dbReference>
<dbReference type="InterPro" id="IPR036390">
    <property type="entry name" value="WH_DNA-bd_sf"/>
</dbReference>
<proteinExistence type="inferred from homology"/>
<dbReference type="PANTHER" id="PTHR30346:SF0">
    <property type="entry name" value="HCA OPERON TRANSCRIPTIONAL ACTIVATOR HCAR"/>
    <property type="match status" value="1"/>
</dbReference>
<keyword evidence="2" id="KW-0805">Transcription regulation</keyword>
<dbReference type="PROSITE" id="PS50931">
    <property type="entry name" value="HTH_LYSR"/>
    <property type="match status" value="1"/>
</dbReference>
<accession>A0ABV3XVW3</accession>
<keyword evidence="7" id="KW-1185">Reference proteome</keyword>
<dbReference type="EMBL" id="JBEHHI010000002">
    <property type="protein sequence ID" value="MEX5728920.1"/>
    <property type="molecule type" value="Genomic_DNA"/>
</dbReference>
<keyword evidence="3 6" id="KW-0238">DNA-binding</keyword>
<dbReference type="Proteomes" id="UP001560019">
    <property type="component" value="Unassembled WGS sequence"/>
</dbReference>
<evidence type="ECO:0000313" key="6">
    <source>
        <dbReference type="EMBL" id="MEX5728920.1"/>
    </source>
</evidence>
<evidence type="ECO:0000259" key="5">
    <source>
        <dbReference type="PROSITE" id="PS50931"/>
    </source>
</evidence>
<dbReference type="Gene3D" id="1.10.10.10">
    <property type="entry name" value="Winged helix-like DNA-binding domain superfamily/Winged helix DNA-binding domain"/>
    <property type="match status" value="1"/>
</dbReference>
<evidence type="ECO:0000256" key="4">
    <source>
        <dbReference type="ARBA" id="ARBA00023163"/>
    </source>
</evidence>
<comment type="similarity">
    <text evidence="1">Belongs to the LysR transcriptional regulatory family.</text>
</comment>
<name>A0ABV3XVW3_9RHOB</name>
<dbReference type="Pfam" id="PF03466">
    <property type="entry name" value="LysR_substrate"/>
    <property type="match status" value="1"/>
</dbReference>
<dbReference type="InterPro" id="IPR005119">
    <property type="entry name" value="LysR_subst-bd"/>
</dbReference>
<dbReference type="InterPro" id="IPR000847">
    <property type="entry name" value="LysR_HTH_N"/>
</dbReference>
<organism evidence="6 7">
    <name type="scientific">Rhodovulum iodosum</name>
    <dbReference type="NCBI Taxonomy" id="68291"/>
    <lineage>
        <taxon>Bacteria</taxon>
        <taxon>Pseudomonadati</taxon>
        <taxon>Pseudomonadota</taxon>
        <taxon>Alphaproteobacteria</taxon>
        <taxon>Rhodobacterales</taxon>
        <taxon>Paracoccaceae</taxon>
        <taxon>Rhodovulum</taxon>
    </lineage>
</organism>